<dbReference type="EMBL" id="JMQN01000040">
    <property type="protein sequence ID" value="KEA63327.1"/>
    <property type="molecule type" value="Genomic_DNA"/>
</dbReference>
<dbReference type="PROSITE" id="PS50968">
    <property type="entry name" value="BIOTINYL_LIPOYL"/>
    <property type="match status" value="1"/>
</dbReference>
<dbReference type="PROSITE" id="PS00189">
    <property type="entry name" value="LIPOYL"/>
    <property type="match status" value="1"/>
</dbReference>
<dbReference type="OrthoDB" id="9805770at2"/>
<feature type="region of interest" description="Disordered" evidence="8">
    <location>
        <begin position="166"/>
        <end position="198"/>
    </location>
</feature>
<dbReference type="GO" id="GO:0005737">
    <property type="term" value="C:cytoplasm"/>
    <property type="evidence" value="ECO:0007669"/>
    <property type="project" value="TreeGrafter"/>
</dbReference>
<dbReference type="PATRIC" id="fig|1232683.4.peg.2806"/>
<comment type="subunit">
    <text evidence="3">Forms a 24-polypeptide structural core with octahedral symmetry.</text>
</comment>
<keyword evidence="4 7" id="KW-0808">Transferase</keyword>
<dbReference type="Gene3D" id="4.10.320.10">
    <property type="entry name" value="E3-binding domain"/>
    <property type="match status" value="1"/>
</dbReference>
<dbReference type="AlphaFoldDB" id="A0A081FXS2"/>
<evidence type="ECO:0000256" key="5">
    <source>
        <dbReference type="ARBA" id="ARBA00022823"/>
    </source>
</evidence>
<evidence type="ECO:0000256" key="3">
    <source>
        <dbReference type="ARBA" id="ARBA00011484"/>
    </source>
</evidence>
<comment type="caution">
    <text evidence="11">The sequence shown here is derived from an EMBL/GenBank/DDBJ whole genome shotgun (WGS) entry which is preliminary data.</text>
</comment>
<dbReference type="eggNOG" id="COG0508">
    <property type="taxonomic scope" value="Bacteria"/>
</dbReference>
<dbReference type="InterPro" id="IPR003016">
    <property type="entry name" value="2-oxoA_DH_lipoyl-BS"/>
</dbReference>
<dbReference type="Pfam" id="PF00198">
    <property type="entry name" value="2-oxoacid_dh"/>
    <property type="match status" value="1"/>
</dbReference>
<dbReference type="InterPro" id="IPR036625">
    <property type="entry name" value="E3-bd_dom_sf"/>
</dbReference>
<name>A0A081FXS2_9GAMM</name>
<dbReference type="GO" id="GO:0031405">
    <property type="term" value="F:lipoic acid binding"/>
    <property type="evidence" value="ECO:0007669"/>
    <property type="project" value="TreeGrafter"/>
</dbReference>
<feature type="compositionally biased region" description="Polar residues" evidence="8">
    <location>
        <begin position="103"/>
        <end position="116"/>
    </location>
</feature>
<keyword evidence="5 7" id="KW-0450">Lipoyl</keyword>
<evidence type="ECO:0000256" key="2">
    <source>
        <dbReference type="ARBA" id="ARBA00007317"/>
    </source>
</evidence>
<dbReference type="GO" id="GO:0016407">
    <property type="term" value="F:acetyltransferase activity"/>
    <property type="evidence" value="ECO:0007669"/>
    <property type="project" value="TreeGrafter"/>
</dbReference>
<dbReference type="InterPro" id="IPR023213">
    <property type="entry name" value="CAT-like_dom_sf"/>
</dbReference>
<keyword evidence="12" id="KW-1185">Reference proteome</keyword>
<comment type="similarity">
    <text evidence="2 7">Belongs to the 2-oxoacid dehydrogenase family.</text>
</comment>
<sequence>MTASIDITLPEDQLEGTSATLLAWLVKPGDRVTQNQPVAELETDKVTMEVAAPCDGIVSTQQVKEGDEIIPGMVVGSISAGDSHCEANDAPPPQAPAIEPSRRQNNANRSNGSEQLLSPAVRRLMRDHQIDLSGIEGSGKAGRITKSDLLAHIADSRPKAQLIQAPQVEPRPAIKPSEAEPARHAPESHSPSASTLRPHNTMRKQIASHMVESLLHTAPHVTSVFELDMSAIQRHRSANKKAFEAQGVKLSFTTYFIAAVVKALQAVPEVNSRFHDDALEMFHDANIGIGTALGNDGLVVPVIHKAQDLNLLGIARRLQELTDAAHNGKLKPADMRGGTFTISNHGVSGSLLAAPIIINQPQVAILGIGKMQKRVVVEEINGVDAMVIRPMCYLTLSIDHRALDGYQTNTFLSIVVDTLQNWS</sequence>
<dbReference type="SUPFAM" id="SSF47005">
    <property type="entry name" value="Peripheral subunit-binding domain of 2-oxo acid dehydrogenase complex"/>
    <property type="match status" value="1"/>
</dbReference>
<evidence type="ECO:0000259" key="9">
    <source>
        <dbReference type="PROSITE" id="PS50968"/>
    </source>
</evidence>
<dbReference type="InterPro" id="IPR050743">
    <property type="entry name" value="2-oxoacid_DH_E2_comp"/>
</dbReference>
<dbReference type="SUPFAM" id="SSF52777">
    <property type="entry name" value="CoA-dependent acyltransferases"/>
    <property type="match status" value="1"/>
</dbReference>
<dbReference type="EC" id="2.3.1.-" evidence="7"/>
<dbReference type="Gene3D" id="3.30.559.10">
    <property type="entry name" value="Chloramphenicol acetyltransferase-like domain"/>
    <property type="match status" value="1"/>
</dbReference>
<comment type="cofactor">
    <cofactor evidence="1 7">
        <name>(R)-lipoate</name>
        <dbReference type="ChEBI" id="CHEBI:83088"/>
    </cofactor>
</comment>
<evidence type="ECO:0000256" key="4">
    <source>
        <dbReference type="ARBA" id="ARBA00022679"/>
    </source>
</evidence>
<reference evidence="11 12" key="1">
    <citation type="submission" date="2014-04" db="EMBL/GenBank/DDBJ databases">
        <title>Marinobacterium kochiensis sp. nov., isolated from sediment sample collected from Kochi backwaters in Kerala, India.</title>
        <authorList>
            <person name="Singh A."/>
            <person name="Pinnaka A.K."/>
        </authorList>
    </citation>
    <scope>NUCLEOTIDE SEQUENCE [LARGE SCALE GENOMIC DNA]</scope>
    <source>
        <strain evidence="11 12">AK27</strain>
    </source>
</reference>
<dbReference type="RefSeq" id="WP_036189424.1">
    <property type="nucleotide sequence ID" value="NZ_JMQN01000040.1"/>
</dbReference>
<evidence type="ECO:0000256" key="7">
    <source>
        <dbReference type="RuleBase" id="RU003423"/>
    </source>
</evidence>
<dbReference type="InterPro" id="IPR001078">
    <property type="entry name" value="2-oxoacid_DH_actylTfrase"/>
</dbReference>
<organism evidence="11 12">
    <name type="scientific">Marinobacterium lacunae</name>
    <dbReference type="NCBI Taxonomy" id="1232683"/>
    <lineage>
        <taxon>Bacteria</taxon>
        <taxon>Pseudomonadati</taxon>
        <taxon>Pseudomonadota</taxon>
        <taxon>Gammaproteobacteria</taxon>
        <taxon>Oceanospirillales</taxon>
        <taxon>Oceanospirillaceae</taxon>
        <taxon>Marinobacterium</taxon>
    </lineage>
</organism>
<dbReference type="SUPFAM" id="SSF51230">
    <property type="entry name" value="Single hybrid motif"/>
    <property type="match status" value="1"/>
</dbReference>
<dbReference type="Gene3D" id="2.40.50.100">
    <property type="match status" value="1"/>
</dbReference>
<protein>
    <recommendedName>
        <fullName evidence="7">Dihydrolipoamide acetyltransferase component of pyruvate dehydrogenase complex</fullName>
        <ecNumber evidence="7">2.3.1.-</ecNumber>
    </recommendedName>
</protein>
<dbReference type="PANTHER" id="PTHR43178:SF5">
    <property type="entry name" value="LIPOAMIDE ACYLTRANSFERASE COMPONENT OF BRANCHED-CHAIN ALPHA-KETO ACID DEHYDROGENASE COMPLEX, MITOCHONDRIAL"/>
    <property type="match status" value="1"/>
</dbReference>
<dbReference type="CDD" id="cd06849">
    <property type="entry name" value="lipoyl_domain"/>
    <property type="match status" value="1"/>
</dbReference>
<dbReference type="Pfam" id="PF00364">
    <property type="entry name" value="Biotin_lipoyl"/>
    <property type="match status" value="1"/>
</dbReference>
<evidence type="ECO:0000256" key="6">
    <source>
        <dbReference type="ARBA" id="ARBA00023315"/>
    </source>
</evidence>
<dbReference type="InterPro" id="IPR011053">
    <property type="entry name" value="Single_hybrid_motif"/>
</dbReference>
<evidence type="ECO:0000259" key="10">
    <source>
        <dbReference type="PROSITE" id="PS51826"/>
    </source>
</evidence>
<feature type="domain" description="Lipoyl-binding" evidence="9">
    <location>
        <begin position="4"/>
        <end position="79"/>
    </location>
</feature>
<evidence type="ECO:0000256" key="1">
    <source>
        <dbReference type="ARBA" id="ARBA00001938"/>
    </source>
</evidence>
<gene>
    <name evidence="11" type="ORF">ADIMK_2851</name>
</gene>
<feature type="domain" description="Peripheral subunit-binding (PSBD)" evidence="10">
    <location>
        <begin position="116"/>
        <end position="153"/>
    </location>
</feature>
<dbReference type="InterPro" id="IPR000089">
    <property type="entry name" value="Biotin_lipoyl"/>
</dbReference>
<dbReference type="STRING" id="1232683.ADIMK_2851"/>
<dbReference type="Proteomes" id="UP000028252">
    <property type="component" value="Unassembled WGS sequence"/>
</dbReference>
<feature type="compositionally biased region" description="Basic and acidic residues" evidence="8">
    <location>
        <begin position="177"/>
        <end position="187"/>
    </location>
</feature>
<dbReference type="InterPro" id="IPR004167">
    <property type="entry name" value="PSBD"/>
</dbReference>
<dbReference type="PROSITE" id="PS51826">
    <property type="entry name" value="PSBD"/>
    <property type="match status" value="1"/>
</dbReference>
<evidence type="ECO:0000313" key="12">
    <source>
        <dbReference type="Proteomes" id="UP000028252"/>
    </source>
</evidence>
<feature type="compositionally biased region" description="Polar residues" evidence="8">
    <location>
        <begin position="189"/>
        <end position="198"/>
    </location>
</feature>
<accession>A0A081FXS2</accession>
<evidence type="ECO:0000313" key="11">
    <source>
        <dbReference type="EMBL" id="KEA63327.1"/>
    </source>
</evidence>
<proteinExistence type="inferred from homology"/>
<dbReference type="Pfam" id="PF02817">
    <property type="entry name" value="E3_binding"/>
    <property type="match status" value="1"/>
</dbReference>
<feature type="region of interest" description="Disordered" evidence="8">
    <location>
        <begin position="80"/>
        <end position="118"/>
    </location>
</feature>
<dbReference type="PANTHER" id="PTHR43178">
    <property type="entry name" value="DIHYDROLIPOAMIDE ACETYLTRANSFERASE COMPONENT OF PYRUVATE DEHYDROGENASE COMPLEX"/>
    <property type="match status" value="1"/>
</dbReference>
<evidence type="ECO:0000256" key="8">
    <source>
        <dbReference type="SAM" id="MobiDB-lite"/>
    </source>
</evidence>
<keyword evidence="6 7" id="KW-0012">Acyltransferase</keyword>